<feature type="compositionally biased region" description="Low complexity" evidence="1">
    <location>
        <begin position="1380"/>
        <end position="1391"/>
    </location>
</feature>
<feature type="region of interest" description="Disordered" evidence="1">
    <location>
        <begin position="944"/>
        <end position="1021"/>
    </location>
</feature>
<keyword evidence="2" id="KW-0472">Membrane</keyword>
<keyword evidence="2" id="KW-1133">Transmembrane helix</keyword>
<feature type="compositionally biased region" description="Polar residues" evidence="1">
    <location>
        <begin position="735"/>
        <end position="751"/>
    </location>
</feature>
<dbReference type="EMBL" id="MU070862">
    <property type="protein sequence ID" value="KAF5826522.1"/>
    <property type="molecule type" value="Genomic_DNA"/>
</dbReference>
<feature type="compositionally biased region" description="Pro residues" evidence="1">
    <location>
        <begin position="948"/>
        <end position="961"/>
    </location>
</feature>
<keyword evidence="4" id="KW-1185">Reference proteome</keyword>
<feature type="transmembrane region" description="Helical" evidence="2">
    <location>
        <begin position="1441"/>
        <end position="1462"/>
    </location>
</feature>
<dbReference type="Proteomes" id="UP000815325">
    <property type="component" value="Unassembled WGS sequence"/>
</dbReference>
<feature type="compositionally biased region" description="Polar residues" evidence="1">
    <location>
        <begin position="1093"/>
        <end position="1104"/>
    </location>
</feature>
<feature type="compositionally biased region" description="Gly residues" evidence="1">
    <location>
        <begin position="708"/>
        <end position="719"/>
    </location>
</feature>
<feature type="compositionally biased region" description="Polar residues" evidence="1">
    <location>
        <begin position="1274"/>
        <end position="1285"/>
    </location>
</feature>
<feature type="region of interest" description="Disordered" evidence="1">
    <location>
        <begin position="674"/>
        <end position="696"/>
    </location>
</feature>
<feature type="region of interest" description="Disordered" evidence="1">
    <location>
        <begin position="1078"/>
        <end position="1157"/>
    </location>
</feature>
<feature type="region of interest" description="Disordered" evidence="1">
    <location>
        <begin position="708"/>
        <end position="765"/>
    </location>
</feature>
<feature type="non-terminal residue" evidence="3">
    <location>
        <position position="1602"/>
    </location>
</feature>
<feature type="compositionally biased region" description="Basic and acidic residues" evidence="1">
    <location>
        <begin position="723"/>
        <end position="734"/>
    </location>
</feature>
<feature type="region of interest" description="Disordered" evidence="1">
    <location>
        <begin position="1332"/>
        <end position="1391"/>
    </location>
</feature>
<feature type="region of interest" description="Disordered" evidence="1">
    <location>
        <begin position="779"/>
        <end position="803"/>
    </location>
</feature>
<keyword evidence="2" id="KW-0812">Transmembrane</keyword>
<protein>
    <submittedName>
        <fullName evidence="3">Uncharacterized protein</fullName>
    </submittedName>
</protein>
<feature type="region of interest" description="Disordered" evidence="1">
    <location>
        <begin position="461"/>
        <end position="490"/>
    </location>
</feature>
<name>A0ABQ7FW29_DUNSA</name>
<feature type="compositionally biased region" description="Gly residues" evidence="1">
    <location>
        <begin position="301"/>
        <end position="311"/>
    </location>
</feature>
<feature type="region of interest" description="Disordered" evidence="1">
    <location>
        <begin position="1519"/>
        <end position="1556"/>
    </location>
</feature>
<feature type="compositionally biased region" description="Basic and acidic residues" evidence="1">
    <location>
        <begin position="214"/>
        <end position="224"/>
    </location>
</feature>
<feature type="compositionally biased region" description="Polar residues" evidence="1">
    <location>
        <begin position="461"/>
        <end position="484"/>
    </location>
</feature>
<evidence type="ECO:0000313" key="4">
    <source>
        <dbReference type="Proteomes" id="UP000815325"/>
    </source>
</evidence>
<evidence type="ECO:0000256" key="1">
    <source>
        <dbReference type="SAM" id="MobiDB-lite"/>
    </source>
</evidence>
<feature type="compositionally biased region" description="Low complexity" evidence="1">
    <location>
        <begin position="199"/>
        <end position="212"/>
    </location>
</feature>
<feature type="compositionally biased region" description="Low complexity" evidence="1">
    <location>
        <begin position="1105"/>
        <end position="1144"/>
    </location>
</feature>
<feature type="compositionally biased region" description="Polar residues" evidence="1">
    <location>
        <begin position="1332"/>
        <end position="1344"/>
    </location>
</feature>
<proteinExistence type="predicted"/>
<feature type="compositionally biased region" description="Low complexity" evidence="1">
    <location>
        <begin position="962"/>
        <end position="973"/>
    </location>
</feature>
<feature type="compositionally biased region" description="Low complexity" evidence="1">
    <location>
        <begin position="823"/>
        <end position="849"/>
    </location>
</feature>
<feature type="region of interest" description="Disordered" evidence="1">
    <location>
        <begin position="511"/>
        <end position="532"/>
    </location>
</feature>
<accession>A0ABQ7FW29</accession>
<organism evidence="3 4">
    <name type="scientific">Dunaliella salina</name>
    <name type="common">Green alga</name>
    <name type="synonym">Protococcus salinus</name>
    <dbReference type="NCBI Taxonomy" id="3046"/>
    <lineage>
        <taxon>Eukaryota</taxon>
        <taxon>Viridiplantae</taxon>
        <taxon>Chlorophyta</taxon>
        <taxon>core chlorophytes</taxon>
        <taxon>Chlorophyceae</taxon>
        <taxon>CS clade</taxon>
        <taxon>Chlamydomonadales</taxon>
        <taxon>Dunaliellaceae</taxon>
        <taxon>Dunaliella</taxon>
    </lineage>
</organism>
<feature type="compositionally biased region" description="Low complexity" evidence="1">
    <location>
        <begin position="1233"/>
        <end position="1268"/>
    </location>
</feature>
<sequence>MHVANLAVREGSLLALDLLEPVPSRPRSQAAQQYQELPTTSEGCCDTLHHQEPQLQHERESLLCEKLQAAAFEWCKVSGLSSLLVTGNVLTLQVNNQLRSCFWDAALSSWTSELSTEVPNHSAYHIALSSPALFLPHAPSSLQRWQQQRQQQLGANLQPHQQLHMDVTFQARVSMPAGCTLAGWDYTCATSSHLRRQRQQQQLQQPPQQQQQHGEQRSTHSSDPPHEIQLLARANGSYLPVSILNGGPQPTQAPCEHELQAQLSLPLSLVQQGGCCPVTLELWCVHDARSLLRASSSTGSAGNGSRDGGALNGRTSTGESENAAHHHHHLALREAGGVPHTLSSSAVAQDVQASSWTMVSSEHSSALGMFEQEAARRAMVSDWLNNAPPPPTPHNYTHTVACAPLLLLPSSMVQEVAELEAWAAGLSDPSQPPPSPALVHSFLFDLGSWMQFAHSRAAGVGSSSAKSDQMGGINSNGNEAQAHTQVGHAGAEERMLPAASRAGTAGAVVPASASGATAPGAAGAVAPGAAGAAAPGAAGAAAAPCCPKQHLQHHGDRTLHTGRAGAGLVIAQHAAPAPVERPPLAQPNSTTASTAGAACQPQHACASGDSAARVQRVGECEECGGAVVEAMAEVGRTLLHQATRWGLANVAGLLVHHLLRPPLGKPFAWLVSGGEEEEEQELSNVEEAAPTTGSSRLPKIADAAHGGACAGRGGAGDCGSGDSRVEEGFAERPQDSSMSRCSQRASDTQPDFATADAQQGGGREDRVVQRATIGGPLSVGVAAEGEEGGGNAKPPTWMPNATSNGGLPTCFSFSPFVADAAAAQSPPSASPHAPAAAAAAPASMVAPHSTKPPHGAPAPEGLRLHTRSSPLALLHTNPKPVVHQQRLLHAALLSGQPHMVAAVLSWGHAQPNWVWRFDQENVEGVSPRSLAQSLPQRDELVPLLLCPNEPPSSHPPPPHPATPTQAAHHATGTSRHDIHQLGQSQGQITPTQNQSGIRADQAPSEAAQGRTAPQKPNLARRGWFPGARATAVGEPASTSTHEPNFVTRGWFQDAAAAAYAACARPNLSRSGCLRRGELQGSSEISAPEDEQPCPTSGPQVPGQRSNVESGGAAAGASSVGNYTGPVASALPPRLARSPPLTRSPAPGQHGQQGSSPAWDTSWYARCFSLPERPPPAPDASWYARSTSLPVGDKQGPATAMGSMAASLAQFARRSRGILLGQLDPSHGPSGIENTNSVSSATASSITPSSTTRPSGLSQAPSSSSHPSPIGNFARASTSSTINYHQQPHPCPPNSPHSLQGRGNPTHPVAASNSPSLWWGRVRSLIPYLSGGNPSTSKDCSNAHSGSGGQGRNVAREVAQQQQVLSPAAAGCGHTSDVAHGPGSTASRRAAGATAGISSSGTVSRLGYQAPSAAYATFGPQEGGGGAVSASRSPGGIASSPWVAALYVGVVGLALVVWLCMAWQGLRGSGVATGSGSGSDMIPGVGLAHSGEPVCKNSEGEVSASMMCLASDPVEHHHVGRWQPEGPASATPQLGQEGAGRWRGEGDGTWSQQQQQQQQQEAEHLLELPQLSAWEQVCVLLEYCIPLILSQTTLGDVAPGARK</sequence>
<comment type="caution">
    <text evidence="3">The sequence shown here is derived from an EMBL/GenBank/DDBJ whole genome shotgun (WGS) entry which is preliminary data.</text>
</comment>
<reference evidence="3" key="1">
    <citation type="submission" date="2017-08" db="EMBL/GenBank/DDBJ databases">
        <authorList>
            <person name="Polle J.E."/>
            <person name="Barry K."/>
            <person name="Cushman J."/>
            <person name="Schmutz J."/>
            <person name="Tran D."/>
            <person name="Hathwaick L.T."/>
            <person name="Yim W.C."/>
            <person name="Jenkins J."/>
            <person name="Mckie-Krisberg Z.M."/>
            <person name="Prochnik S."/>
            <person name="Lindquist E."/>
            <person name="Dockter R.B."/>
            <person name="Adam C."/>
            <person name="Molina H."/>
            <person name="Bunkerborg J."/>
            <person name="Jin E."/>
            <person name="Buchheim M."/>
            <person name="Magnuson J."/>
        </authorList>
    </citation>
    <scope>NUCLEOTIDE SEQUENCE</scope>
    <source>
        <strain evidence="3">CCAP 19/18</strain>
    </source>
</reference>
<feature type="region of interest" description="Disordered" evidence="1">
    <location>
        <begin position="195"/>
        <end position="224"/>
    </location>
</feature>
<feature type="region of interest" description="Disordered" evidence="1">
    <location>
        <begin position="1219"/>
        <end position="1313"/>
    </location>
</feature>
<evidence type="ECO:0000313" key="3">
    <source>
        <dbReference type="EMBL" id="KAF5826522.1"/>
    </source>
</evidence>
<gene>
    <name evidence="3" type="ORF">DUNSADRAFT_2829</name>
</gene>
<feature type="region of interest" description="Disordered" evidence="1">
    <location>
        <begin position="823"/>
        <end position="863"/>
    </location>
</feature>
<feature type="region of interest" description="Disordered" evidence="1">
    <location>
        <begin position="295"/>
        <end position="328"/>
    </location>
</feature>
<evidence type="ECO:0000256" key="2">
    <source>
        <dbReference type="SAM" id="Phobius"/>
    </source>
</evidence>
<feature type="compositionally biased region" description="Polar residues" evidence="1">
    <location>
        <begin position="981"/>
        <end position="996"/>
    </location>
</feature>